<organism evidence="8 9">
    <name type="scientific">Proteus vulgaris</name>
    <dbReference type="NCBI Taxonomy" id="585"/>
    <lineage>
        <taxon>Bacteria</taxon>
        <taxon>Pseudomonadati</taxon>
        <taxon>Pseudomonadota</taxon>
        <taxon>Gammaproteobacteria</taxon>
        <taxon>Enterobacterales</taxon>
        <taxon>Morganellaceae</taxon>
        <taxon>Proteus</taxon>
    </lineage>
</organism>
<evidence type="ECO:0000313" key="9">
    <source>
        <dbReference type="Proteomes" id="UP000254331"/>
    </source>
</evidence>
<feature type="transmembrane region" description="Helical" evidence="6">
    <location>
        <begin position="344"/>
        <end position="367"/>
    </location>
</feature>
<accession>A0A379F8M1</accession>
<dbReference type="Pfam" id="PF07690">
    <property type="entry name" value="MFS_1"/>
    <property type="match status" value="1"/>
</dbReference>
<dbReference type="Gene3D" id="1.20.1250.20">
    <property type="entry name" value="MFS general substrate transporter like domains"/>
    <property type="match status" value="2"/>
</dbReference>
<keyword evidence="2" id="KW-1003">Cell membrane</keyword>
<gene>
    <name evidence="8" type="primary">yihN</name>
    <name evidence="8" type="ORF">NCTC10376_01515</name>
</gene>
<feature type="transmembrane region" description="Helical" evidence="6">
    <location>
        <begin position="310"/>
        <end position="332"/>
    </location>
</feature>
<evidence type="ECO:0000256" key="3">
    <source>
        <dbReference type="ARBA" id="ARBA00022692"/>
    </source>
</evidence>
<dbReference type="Proteomes" id="UP000254331">
    <property type="component" value="Unassembled WGS sequence"/>
</dbReference>
<feature type="domain" description="Major facilitator superfamily (MFS) profile" evidence="7">
    <location>
        <begin position="1"/>
        <end position="406"/>
    </location>
</feature>
<dbReference type="AlphaFoldDB" id="A0A379F8M1"/>
<evidence type="ECO:0000313" key="8">
    <source>
        <dbReference type="EMBL" id="SUC15663.1"/>
    </source>
</evidence>
<dbReference type="PROSITE" id="PS50850">
    <property type="entry name" value="MFS"/>
    <property type="match status" value="1"/>
</dbReference>
<dbReference type="GO" id="GO:0022857">
    <property type="term" value="F:transmembrane transporter activity"/>
    <property type="evidence" value="ECO:0007669"/>
    <property type="project" value="InterPro"/>
</dbReference>
<dbReference type="InterPro" id="IPR011701">
    <property type="entry name" value="MFS"/>
</dbReference>
<reference evidence="8 9" key="1">
    <citation type="submission" date="2018-06" db="EMBL/GenBank/DDBJ databases">
        <authorList>
            <consortium name="Pathogen Informatics"/>
            <person name="Doyle S."/>
        </authorList>
    </citation>
    <scope>NUCLEOTIDE SEQUENCE [LARGE SCALE GENOMIC DNA]</scope>
    <source>
        <strain evidence="8 9">NCTC10376</strain>
    </source>
</reference>
<name>A0A379F8M1_PROVU</name>
<sequence>MNKWTKLCFLILGGGTIFKLSSMKDVFYVPMQHDWGLSNTQIGFGFTVYAIIQTIGLFSSLYIADRFSKKILLPAGLIGVGLCGAYLSTLPPFTGYLIAFGVMAFFGEVIYWPVLLKSVRLLGNKEEQGRMFGFLEAGRGVVDVLVASGALYIFVLFGEGKTGMQAGLIYYTLATIMVGIITYFIVDNDDKKETSSASEANRQVLEGIKNVIKCPNLWLASMSIFFVYSAYCGLTYFIPFLKDIYALPIALIGAYGIINQYALKMVGGPLGGFLADKVAKSPTIYLKWTFLLSAIAMSIFIMLPHDSMNVYLGMAATLGFGAIIFSQRAIFFAPMDEIGTPRQYAGSAMAFGCIIGYMPSMFAYALYGSLLDNFEGIQGYNYVFSIMVAFSFLGFICATILAKRIQMISNS</sequence>
<feature type="transmembrane region" description="Helical" evidence="6">
    <location>
        <begin position="137"/>
        <end position="156"/>
    </location>
</feature>
<evidence type="ECO:0000256" key="6">
    <source>
        <dbReference type="SAM" id="Phobius"/>
    </source>
</evidence>
<dbReference type="EMBL" id="UGTW01000001">
    <property type="protein sequence ID" value="SUC15663.1"/>
    <property type="molecule type" value="Genomic_DNA"/>
</dbReference>
<keyword evidence="4 6" id="KW-1133">Transmembrane helix</keyword>
<dbReference type="InterPro" id="IPR036259">
    <property type="entry name" value="MFS_trans_sf"/>
</dbReference>
<evidence type="ECO:0000256" key="2">
    <source>
        <dbReference type="ARBA" id="ARBA00022475"/>
    </source>
</evidence>
<feature type="transmembrane region" description="Helical" evidence="6">
    <location>
        <begin position="284"/>
        <end position="304"/>
    </location>
</feature>
<dbReference type="PANTHER" id="PTHR43124:SF3">
    <property type="entry name" value="CHLORAMPHENICOL EFFLUX PUMP RV0191"/>
    <property type="match status" value="1"/>
</dbReference>
<evidence type="ECO:0000256" key="4">
    <source>
        <dbReference type="ARBA" id="ARBA00022989"/>
    </source>
</evidence>
<feature type="transmembrane region" description="Helical" evidence="6">
    <location>
        <begin position="71"/>
        <end position="89"/>
    </location>
</feature>
<feature type="transmembrane region" description="Helical" evidence="6">
    <location>
        <begin position="95"/>
        <end position="116"/>
    </location>
</feature>
<comment type="subcellular location">
    <subcellularLocation>
        <location evidence="1">Cell membrane</location>
        <topology evidence="1">Multi-pass membrane protein</topology>
    </subcellularLocation>
</comment>
<keyword evidence="5 6" id="KW-0472">Membrane</keyword>
<feature type="transmembrane region" description="Helical" evidence="6">
    <location>
        <begin position="244"/>
        <end position="263"/>
    </location>
</feature>
<feature type="transmembrane region" description="Helical" evidence="6">
    <location>
        <begin position="379"/>
        <end position="402"/>
    </location>
</feature>
<dbReference type="PANTHER" id="PTHR43124">
    <property type="entry name" value="PURINE EFFLUX PUMP PBUE"/>
    <property type="match status" value="1"/>
</dbReference>
<feature type="transmembrane region" description="Helical" evidence="6">
    <location>
        <begin position="168"/>
        <end position="186"/>
    </location>
</feature>
<dbReference type="InterPro" id="IPR020846">
    <property type="entry name" value="MFS_dom"/>
</dbReference>
<dbReference type="CDD" id="cd06174">
    <property type="entry name" value="MFS"/>
    <property type="match status" value="1"/>
</dbReference>
<dbReference type="SUPFAM" id="SSF103473">
    <property type="entry name" value="MFS general substrate transporter"/>
    <property type="match status" value="1"/>
</dbReference>
<dbReference type="RefSeq" id="WP_115370510.1">
    <property type="nucleotide sequence ID" value="NZ_CP195195.1"/>
</dbReference>
<proteinExistence type="predicted"/>
<keyword evidence="3 6" id="KW-0812">Transmembrane</keyword>
<evidence type="ECO:0000256" key="5">
    <source>
        <dbReference type="ARBA" id="ARBA00023136"/>
    </source>
</evidence>
<evidence type="ECO:0000259" key="7">
    <source>
        <dbReference type="PROSITE" id="PS50850"/>
    </source>
</evidence>
<feature type="transmembrane region" description="Helical" evidence="6">
    <location>
        <begin position="217"/>
        <end position="238"/>
    </location>
</feature>
<dbReference type="InterPro" id="IPR050189">
    <property type="entry name" value="MFS_Efflux_Transporters"/>
</dbReference>
<evidence type="ECO:0000256" key="1">
    <source>
        <dbReference type="ARBA" id="ARBA00004651"/>
    </source>
</evidence>
<feature type="transmembrane region" description="Helical" evidence="6">
    <location>
        <begin position="42"/>
        <end position="64"/>
    </location>
</feature>
<protein>
    <submittedName>
        <fullName evidence="8">MFS family transporter</fullName>
    </submittedName>
</protein>
<dbReference type="GO" id="GO:0005886">
    <property type="term" value="C:plasma membrane"/>
    <property type="evidence" value="ECO:0007669"/>
    <property type="project" value="UniProtKB-SubCell"/>
</dbReference>